<feature type="domain" description="4'-phosphopantetheinyl transferase" evidence="3">
    <location>
        <begin position="153"/>
        <end position="241"/>
    </location>
</feature>
<dbReference type="PANTHER" id="PTHR12215">
    <property type="entry name" value="PHOSPHOPANTETHEINE TRANSFERASE"/>
    <property type="match status" value="1"/>
</dbReference>
<dbReference type="SUPFAM" id="SSF56214">
    <property type="entry name" value="4'-phosphopantetheinyl transferase"/>
    <property type="match status" value="2"/>
</dbReference>
<dbReference type="FunFam" id="3.90.470.20:FF:000010">
    <property type="entry name" value="L-aminoadipate-semialdehyde dehydrogenase-phosphopantetheinyl transferase"/>
    <property type="match status" value="1"/>
</dbReference>
<dbReference type="InterPro" id="IPR050559">
    <property type="entry name" value="P-Pant_transferase_sf"/>
</dbReference>
<dbReference type="GO" id="GO:0000287">
    <property type="term" value="F:magnesium ion binding"/>
    <property type="evidence" value="ECO:0007669"/>
    <property type="project" value="InterPro"/>
</dbReference>
<accession>A0AAV1CSU4</accession>
<dbReference type="InterPro" id="IPR037143">
    <property type="entry name" value="4-PPantetheinyl_Trfase_dom_sf"/>
</dbReference>
<dbReference type="GO" id="GO:0019878">
    <property type="term" value="P:lysine biosynthetic process via aminoadipic acid"/>
    <property type="evidence" value="ECO:0007669"/>
    <property type="project" value="TreeGrafter"/>
</dbReference>
<evidence type="ECO:0000313" key="5">
    <source>
        <dbReference type="Proteomes" id="UP001161247"/>
    </source>
</evidence>
<sequence>MLRPLRPMVYSMTKFQCLDYVICNSFSTLPRIQLPSPKEIHLWYIKPSEVKDESLLNQYKEILSPAEKDKVSQMSSEELRKNALLARALVRTTIARYQINSQVCPKSLNFVTNAHGKPEVDWQYKDILRPAPLHFNMSHTSSLIACAVAVDSPIGLDVEEKNRVLRHNIMSFAKRFFTKHELQVLSAISDPQVQHQELIKLWTLKEAYVKASGRGFSGAPFRSFTIQIKDGRNGSLMGNFNSEASQFVVDSIDGPTDLSSNWEFVLLDLCSTHYAAICTDAGLAVEGKGSASKKVMVWKTIPFAEDYLVSGTNEVSVLSGPI</sequence>
<evidence type="ECO:0000256" key="1">
    <source>
        <dbReference type="ARBA" id="ARBA00013172"/>
    </source>
</evidence>
<gene>
    <name evidence="4" type="ORF">OLC1_LOCUS8127</name>
</gene>
<dbReference type="AlphaFoldDB" id="A0AAV1CSU4"/>
<organism evidence="4 5">
    <name type="scientific">Oldenlandia corymbosa var. corymbosa</name>
    <dbReference type="NCBI Taxonomy" id="529605"/>
    <lineage>
        <taxon>Eukaryota</taxon>
        <taxon>Viridiplantae</taxon>
        <taxon>Streptophyta</taxon>
        <taxon>Embryophyta</taxon>
        <taxon>Tracheophyta</taxon>
        <taxon>Spermatophyta</taxon>
        <taxon>Magnoliopsida</taxon>
        <taxon>eudicotyledons</taxon>
        <taxon>Gunneridae</taxon>
        <taxon>Pentapetalae</taxon>
        <taxon>asterids</taxon>
        <taxon>lamiids</taxon>
        <taxon>Gentianales</taxon>
        <taxon>Rubiaceae</taxon>
        <taxon>Rubioideae</taxon>
        <taxon>Spermacoceae</taxon>
        <taxon>Hedyotis-Oldenlandia complex</taxon>
        <taxon>Oldenlandia</taxon>
    </lineage>
</organism>
<proteinExistence type="predicted"/>
<dbReference type="InterPro" id="IPR008278">
    <property type="entry name" value="4-PPantetheinyl_Trfase_dom"/>
</dbReference>
<keyword evidence="5" id="KW-1185">Reference proteome</keyword>
<name>A0AAV1CSU4_OLDCO</name>
<evidence type="ECO:0000256" key="2">
    <source>
        <dbReference type="ARBA" id="ARBA00022679"/>
    </source>
</evidence>
<dbReference type="GO" id="GO:0005829">
    <property type="term" value="C:cytosol"/>
    <property type="evidence" value="ECO:0007669"/>
    <property type="project" value="TreeGrafter"/>
</dbReference>
<dbReference type="Pfam" id="PF01648">
    <property type="entry name" value="ACPS"/>
    <property type="match status" value="1"/>
</dbReference>
<dbReference type="Gene3D" id="3.90.470.20">
    <property type="entry name" value="4'-phosphopantetheinyl transferase domain"/>
    <property type="match status" value="2"/>
</dbReference>
<dbReference type="EMBL" id="OX459120">
    <property type="protein sequence ID" value="CAI9097712.1"/>
    <property type="molecule type" value="Genomic_DNA"/>
</dbReference>
<reference evidence="4" key="1">
    <citation type="submission" date="2023-03" db="EMBL/GenBank/DDBJ databases">
        <authorList>
            <person name="Julca I."/>
        </authorList>
    </citation>
    <scope>NUCLEOTIDE SEQUENCE</scope>
</reference>
<evidence type="ECO:0000259" key="3">
    <source>
        <dbReference type="Pfam" id="PF01648"/>
    </source>
</evidence>
<dbReference type="GO" id="GO:0008897">
    <property type="term" value="F:holo-[acyl-carrier-protein] synthase activity"/>
    <property type="evidence" value="ECO:0007669"/>
    <property type="project" value="UniProtKB-EC"/>
</dbReference>
<dbReference type="EC" id="2.7.8.7" evidence="1"/>
<dbReference type="PANTHER" id="PTHR12215:SF15">
    <property type="entry name" value="4'-PHOSPHOPANTETHEINYL TRANSFERASE SUPERFAMILY-RELATED"/>
    <property type="match status" value="1"/>
</dbReference>
<dbReference type="Proteomes" id="UP001161247">
    <property type="component" value="Chromosome 3"/>
</dbReference>
<evidence type="ECO:0000313" key="4">
    <source>
        <dbReference type="EMBL" id="CAI9097712.1"/>
    </source>
</evidence>
<protein>
    <recommendedName>
        <fullName evidence="1">holo-[acyl-carrier-protein] synthase</fullName>
        <ecNumber evidence="1">2.7.8.7</ecNumber>
    </recommendedName>
</protein>
<keyword evidence="2" id="KW-0808">Transferase</keyword>